<gene>
    <name evidence="3" type="ORF">TM35_000641180</name>
</gene>
<feature type="compositionally biased region" description="Polar residues" evidence="1">
    <location>
        <begin position="38"/>
        <end position="53"/>
    </location>
</feature>
<dbReference type="GeneID" id="39990839"/>
<keyword evidence="4" id="KW-1185">Reference proteome</keyword>
<feature type="signal peptide" evidence="2">
    <location>
        <begin position="1"/>
        <end position="22"/>
    </location>
</feature>
<keyword evidence="2" id="KW-0732">Signal</keyword>
<feature type="compositionally biased region" description="Low complexity" evidence="1">
    <location>
        <begin position="250"/>
        <end position="266"/>
    </location>
</feature>
<sequence length="301" mass="30951">MLLHRLLYLVALLLSVACVCGAAEEAKDAQGLHPDAADSSSTCDGPKKTQSACITGLPAELPAPRHEPGESGHAAIQNLASGNPRGPVTTVRGSDSEPQRTEELSPQIPPQEDPLGSHNNVQGGAADTHVNTPTAETSSSSSSSLGQQASSGSRGPEGQTRTNGGTTQDSQEENRNTETDTGSTGSQRTDTSTQHPTPDTPPADTTPSDPHSGDSNPLKNTSTEPNSTTDNVTTSEESAGTNDDTTNAVSESTTTTTTTTLPPELTNNKKGDADSSSSISSSVWVRVPLLIVVTLACILVC</sequence>
<dbReference type="PROSITE" id="PS51257">
    <property type="entry name" value="PROKAR_LIPOPROTEIN"/>
    <property type="match status" value="1"/>
</dbReference>
<feature type="compositionally biased region" description="Basic and acidic residues" evidence="1">
    <location>
        <begin position="94"/>
        <end position="103"/>
    </location>
</feature>
<protein>
    <recommendedName>
        <fullName evidence="5">Mucin TcMUCII</fullName>
    </recommendedName>
</protein>
<reference evidence="3 4" key="1">
    <citation type="submission" date="2017-03" db="EMBL/GenBank/DDBJ databases">
        <title>An alternative strategy for trypanosome survival in the mammalian bloodstream revealed through genome and transcriptome analysis of the ubiquitous bovine parasite Trypanosoma (Megatrypanum) theileri.</title>
        <authorList>
            <person name="Kelly S."/>
            <person name="Ivens A."/>
            <person name="Mott A."/>
            <person name="O'Neill E."/>
            <person name="Emms D."/>
            <person name="Macleod O."/>
            <person name="Voorheis P."/>
            <person name="Matthews J."/>
            <person name="Matthews K."/>
            <person name="Carrington M."/>
        </authorList>
    </citation>
    <scope>NUCLEOTIDE SEQUENCE [LARGE SCALE GENOMIC DNA]</scope>
    <source>
        <strain evidence="3">Edinburgh</strain>
    </source>
</reference>
<proteinExistence type="predicted"/>
<evidence type="ECO:0000256" key="2">
    <source>
        <dbReference type="SAM" id="SignalP"/>
    </source>
</evidence>
<feature type="compositionally biased region" description="Polar residues" evidence="1">
    <location>
        <begin position="213"/>
        <end position="249"/>
    </location>
</feature>
<organism evidence="3 4">
    <name type="scientific">Trypanosoma theileri</name>
    <dbReference type="NCBI Taxonomy" id="67003"/>
    <lineage>
        <taxon>Eukaryota</taxon>
        <taxon>Discoba</taxon>
        <taxon>Euglenozoa</taxon>
        <taxon>Kinetoplastea</taxon>
        <taxon>Metakinetoplastina</taxon>
        <taxon>Trypanosomatida</taxon>
        <taxon>Trypanosomatidae</taxon>
        <taxon>Trypanosoma</taxon>
    </lineage>
</organism>
<feature type="compositionally biased region" description="Polar residues" evidence="1">
    <location>
        <begin position="159"/>
        <end position="169"/>
    </location>
</feature>
<dbReference type="RefSeq" id="XP_028877652.1">
    <property type="nucleotide sequence ID" value="XM_029031059.1"/>
</dbReference>
<accession>A0A1X0NFU5</accession>
<name>A0A1X0NFU5_9TRYP</name>
<feature type="compositionally biased region" description="Polar residues" evidence="1">
    <location>
        <begin position="179"/>
        <end position="195"/>
    </location>
</feature>
<feature type="region of interest" description="Disordered" evidence="1">
    <location>
        <begin position="28"/>
        <end position="280"/>
    </location>
</feature>
<dbReference type="EMBL" id="NBCO01000064">
    <property type="protein sequence ID" value="ORC83586.1"/>
    <property type="molecule type" value="Genomic_DNA"/>
</dbReference>
<feature type="chain" id="PRO_5012009871" description="Mucin TcMUCII" evidence="2">
    <location>
        <begin position="23"/>
        <end position="301"/>
    </location>
</feature>
<feature type="compositionally biased region" description="Low complexity" evidence="1">
    <location>
        <begin position="138"/>
        <end position="153"/>
    </location>
</feature>
<evidence type="ECO:0000256" key="1">
    <source>
        <dbReference type="SAM" id="MobiDB-lite"/>
    </source>
</evidence>
<dbReference type="VEuPathDB" id="TriTrypDB:TM35_000641180"/>
<evidence type="ECO:0000313" key="4">
    <source>
        <dbReference type="Proteomes" id="UP000192257"/>
    </source>
</evidence>
<dbReference type="AlphaFoldDB" id="A0A1X0NFU5"/>
<comment type="caution">
    <text evidence="3">The sequence shown here is derived from an EMBL/GenBank/DDBJ whole genome shotgun (WGS) entry which is preliminary data.</text>
</comment>
<evidence type="ECO:0000313" key="3">
    <source>
        <dbReference type="EMBL" id="ORC83586.1"/>
    </source>
</evidence>
<evidence type="ECO:0008006" key="5">
    <source>
        <dbReference type="Google" id="ProtNLM"/>
    </source>
</evidence>
<dbReference type="Proteomes" id="UP000192257">
    <property type="component" value="Unassembled WGS sequence"/>
</dbReference>